<dbReference type="OrthoDB" id="337038at2759"/>
<dbReference type="EMBL" id="JOJR01000046">
    <property type="protein sequence ID" value="RCN48492.1"/>
    <property type="molecule type" value="Genomic_DNA"/>
</dbReference>
<evidence type="ECO:0000256" key="1">
    <source>
        <dbReference type="SAM" id="SignalP"/>
    </source>
</evidence>
<dbReference type="AlphaFoldDB" id="A0A368GVV0"/>
<feature type="signal peptide" evidence="1">
    <location>
        <begin position="1"/>
        <end position="16"/>
    </location>
</feature>
<evidence type="ECO:0000259" key="2">
    <source>
        <dbReference type="Pfam" id="PF00188"/>
    </source>
</evidence>
<comment type="caution">
    <text evidence="3">The sequence shown here is derived from an EMBL/GenBank/DDBJ whole genome shotgun (WGS) entry which is preliminary data.</text>
</comment>
<sequence>MISLLLVLLCINAAFSTKPTTVCSEDPGDETADPVRGGSLKEHNQVRLDLIGGNLALSDGTKLLGSKNMFKITYDCYLEGLAMMAVAGCPSKPNLDHLPEDVSINYAITRGVEPAEVPANETAYYNEHIKPALAEWLDYINEDTLDVKTTIYDAEAMEPFANMIYKNTTKVGCVPLYCVDRKRLVVGCVYNSKPKLNEPLYDPAKGTDGCTSAPKRCGKTIKNSKCIAAGDPDAALEGLCRAPFR</sequence>
<feature type="domain" description="SCP" evidence="2">
    <location>
        <begin position="40"/>
        <end position="190"/>
    </location>
</feature>
<organism evidence="3 4">
    <name type="scientific">Ancylostoma caninum</name>
    <name type="common">Dog hookworm</name>
    <dbReference type="NCBI Taxonomy" id="29170"/>
    <lineage>
        <taxon>Eukaryota</taxon>
        <taxon>Metazoa</taxon>
        <taxon>Ecdysozoa</taxon>
        <taxon>Nematoda</taxon>
        <taxon>Chromadorea</taxon>
        <taxon>Rhabditida</taxon>
        <taxon>Rhabditina</taxon>
        <taxon>Rhabditomorpha</taxon>
        <taxon>Strongyloidea</taxon>
        <taxon>Ancylostomatidae</taxon>
        <taxon>Ancylostomatinae</taxon>
        <taxon>Ancylostoma</taxon>
    </lineage>
</organism>
<dbReference type="Proteomes" id="UP000252519">
    <property type="component" value="Unassembled WGS sequence"/>
</dbReference>
<evidence type="ECO:0000313" key="4">
    <source>
        <dbReference type="Proteomes" id="UP000252519"/>
    </source>
</evidence>
<proteinExistence type="predicted"/>
<dbReference type="CDD" id="cd05380">
    <property type="entry name" value="CAP_euk"/>
    <property type="match status" value="1"/>
</dbReference>
<reference evidence="3 4" key="1">
    <citation type="submission" date="2014-10" db="EMBL/GenBank/DDBJ databases">
        <title>Draft genome of the hookworm Ancylostoma caninum.</title>
        <authorList>
            <person name="Mitreva M."/>
        </authorList>
    </citation>
    <scope>NUCLEOTIDE SEQUENCE [LARGE SCALE GENOMIC DNA]</scope>
    <source>
        <strain evidence="3 4">Baltimore</strain>
    </source>
</reference>
<evidence type="ECO:0000313" key="3">
    <source>
        <dbReference type="EMBL" id="RCN48492.1"/>
    </source>
</evidence>
<dbReference type="InterPro" id="IPR035940">
    <property type="entry name" value="CAP_sf"/>
</dbReference>
<dbReference type="InterPro" id="IPR014044">
    <property type="entry name" value="CAP_dom"/>
</dbReference>
<dbReference type="Gene3D" id="3.40.33.10">
    <property type="entry name" value="CAP"/>
    <property type="match status" value="1"/>
</dbReference>
<feature type="chain" id="PRO_5017033545" evidence="1">
    <location>
        <begin position="17"/>
        <end position="245"/>
    </location>
</feature>
<dbReference type="Pfam" id="PF00188">
    <property type="entry name" value="CAP"/>
    <property type="match status" value="1"/>
</dbReference>
<gene>
    <name evidence="3" type="ORF">ANCCAN_05488</name>
</gene>
<keyword evidence="4" id="KW-1185">Reference proteome</keyword>
<dbReference type="STRING" id="29170.A0A368GVV0"/>
<dbReference type="SUPFAM" id="SSF55797">
    <property type="entry name" value="PR-1-like"/>
    <property type="match status" value="1"/>
</dbReference>
<keyword evidence="1" id="KW-0732">Signal</keyword>
<name>A0A368GVV0_ANCCA</name>
<protein>
    <submittedName>
        <fullName evidence="3">SCP-like protein</fullName>
    </submittedName>
</protein>
<accession>A0A368GVV0</accession>